<dbReference type="Pfam" id="PF05347">
    <property type="entry name" value="Complex1_LYR"/>
    <property type="match status" value="1"/>
</dbReference>
<dbReference type="EMBL" id="CYKH01000497">
    <property type="protein sequence ID" value="CUI14118.1"/>
    <property type="molecule type" value="Genomic_DNA"/>
</dbReference>
<dbReference type="InterPro" id="IPR016488">
    <property type="entry name" value="NADH_Ub_cplx-1_asu_su-6"/>
</dbReference>
<sequence>MCFNAPVLLFFEWLIVLLPSRVFRSFSHPSLSLVFKLKNWVVLTCCTCFLCGSLLKVLFCLALLSCIIAQHVSKNWIFLFLCCLPICTRKECVYLAEHTMMRRSAWCSPALAVVAHCRTTSTKDYSGPIEGATGVDNRPGLYSEKVPDAYFEIAYPNNADKELPSRDRSFPGEQAGRVDNMKMPEFDTVWGKFENAPYHSGGPANHRYQKYVRKPADTEGVNIKDVIPNGALVDHHPHFDYTNKTGKKEGNTTNFVNTWANWDLHTAKFSLYRACIKSIPLAKHFYYLMNPIDQLKSQIRLRFLQNRHVKDPDAIRHLIHSGWTEYQEVVMGRRTRTSLQKFFSEDSNTEATLEIYTAAEGKGIEERRFWNGEEQRREGPYGGHWSKIGQQLEEEHNRLAGRIPRSWTASKGYFEKFKPDGTNYWEKNLDYEGWYMKPVDPDAHAARKDMQGNVESAYNQPKHYASKNRRGYRRMVKDIETAMQSSLEDMYTRSREQTFQYLIRENRLESNRVNAERQLSLLDDQFYSANFTEYEQMLKQVMREMPNPRLWKTDAFYFRLRYLTAPLEYNWARVPVGTQQEKLYNEWISDNANYAVTSHKLFEEIKADKRRNVMAQSFGDFYTAFDPDVPSTRALPWYHADFDYDRRYKWDERCMRMKKWVQSGTIDTKNDFFKSFVVEWENYVNRPERIKARDQQERRYTSARMVQMYRALGKLMDVALANQIKEAAASKLGTSVEALSKESVESIQKKLSSVDLSDFIFRVPTIIYPDGAVQPPLGLDGAPTGPVPTVSSGEGAPAASIAEPAAAAEATA</sequence>
<comment type="similarity">
    <text evidence="2">Belongs to the complex I LYR family.</text>
</comment>
<gene>
    <name evidence="11" type="ORF">BSAL_69730</name>
</gene>
<dbReference type="GO" id="GO:0006979">
    <property type="term" value="P:response to oxidative stress"/>
    <property type="evidence" value="ECO:0007669"/>
    <property type="project" value="TreeGrafter"/>
</dbReference>
<reference evidence="12" key="1">
    <citation type="submission" date="2015-09" db="EMBL/GenBank/DDBJ databases">
        <authorList>
            <consortium name="Pathogen Informatics"/>
        </authorList>
    </citation>
    <scope>NUCLEOTIDE SEQUENCE [LARGE SCALE GENOMIC DNA]</scope>
    <source>
        <strain evidence="12">Lake Konstanz</strain>
    </source>
</reference>
<keyword evidence="3" id="KW-0813">Transport</keyword>
<keyword evidence="12" id="KW-1185">Reference proteome</keyword>
<evidence type="ECO:0000256" key="8">
    <source>
        <dbReference type="ARBA" id="ARBA00023136"/>
    </source>
</evidence>
<feature type="domain" description="Complex 1 LYR protein" evidence="10">
    <location>
        <begin position="270"/>
        <end position="325"/>
    </location>
</feature>
<protein>
    <submittedName>
        <fullName evidence="11">GPI-anchored surface protein, putative</fullName>
    </submittedName>
</protein>
<evidence type="ECO:0000256" key="5">
    <source>
        <dbReference type="ARBA" id="ARBA00022792"/>
    </source>
</evidence>
<evidence type="ECO:0000256" key="2">
    <source>
        <dbReference type="ARBA" id="ARBA00009508"/>
    </source>
</evidence>
<evidence type="ECO:0000259" key="10">
    <source>
        <dbReference type="Pfam" id="PF05347"/>
    </source>
</evidence>
<keyword evidence="6" id="KW-0249">Electron transport</keyword>
<evidence type="ECO:0000256" key="3">
    <source>
        <dbReference type="ARBA" id="ARBA00022448"/>
    </source>
</evidence>
<evidence type="ECO:0000313" key="11">
    <source>
        <dbReference type="EMBL" id="CUI14118.1"/>
    </source>
</evidence>
<comment type="subcellular location">
    <subcellularLocation>
        <location evidence="1">Mitochondrion inner membrane</location>
        <topology evidence="1">Peripheral membrane protein</topology>
        <orientation evidence="1">Matrix side</orientation>
    </subcellularLocation>
</comment>
<proteinExistence type="inferred from homology"/>
<dbReference type="InterPro" id="IPR045299">
    <property type="entry name" value="Complex1_LYR_NDUFA6_LYRM6"/>
</dbReference>
<accession>A0A0S4KEU9</accession>
<evidence type="ECO:0000256" key="7">
    <source>
        <dbReference type="ARBA" id="ARBA00023128"/>
    </source>
</evidence>
<dbReference type="CDD" id="cd20266">
    <property type="entry name" value="Complex1_LYR_NDUFA6_LYRM6"/>
    <property type="match status" value="1"/>
</dbReference>
<keyword evidence="8" id="KW-0472">Membrane</keyword>
<evidence type="ECO:0000313" key="12">
    <source>
        <dbReference type="Proteomes" id="UP000051952"/>
    </source>
</evidence>
<keyword evidence="7" id="KW-0496">Mitochondrion</keyword>
<dbReference type="VEuPathDB" id="TriTrypDB:BSAL_69730"/>
<dbReference type="OrthoDB" id="14535at2759"/>
<dbReference type="Proteomes" id="UP000051952">
    <property type="component" value="Unassembled WGS sequence"/>
</dbReference>
<dbReference type="GO" id="GO:0045271">
    <property type="term" value="C:respiratory chain complex I"/>
    <property type="evidence" value="ECO:0007669"/>
    <property type="project" value="InterPro"/>
</dbReference>
<feature type="region of interest" description="Disordered" evidence="9">
    <location>
        <begin position="777"/>
        <end position="812"/>
    </location>
</feature>
<evidence type="ECO:0000256" key="6">
    <source>
        <dbReference type="ARBA" id="ARBA00022982"/>
    </source>
</evidence>
<keyword evidence="5" id="KW-0999">Mitochondrion inner membrane</keyword>
<dbReference type="OMA" id="WTASKGY"/>
<feature type="compositionally biased region" description="Low complexity" evidence="9">
    <location>
        <begin position="791"/>
        <end position="812"/>
    </location>
</feature>
<dbReference type="AlphaFoldDB" id="A0A0S4KEU9"/>
<evidence type="ECO:0000256" key="4">
    <source>
        <dbReference type="ARBA" id="ARBA00022660"/>
    </source>
</evidence>
<dbReference type="PANTHER" id="PTHR12964">
    <property type="entry name" value="NADH-UBIQUINONE OXIDOREDUCTASE B14 SUBUNIT"/>
    <property type="match status" value="1"/>
</dbReference>
<organism evidence="11 12">
    <name type="scientific">Bodo saltans</name>
    <name type="common">Flagellated protozoan</name>
    <dbReference type="NCBI Taxonomy" id="75058"/>
    <lineage>
        <taxon>Eukaryota</taxon>
        <taxon>Discoba</taxon>
        <taxon>Euglenozoa</taxon>
        <taxon>Kinetoplastea</taxon>
        <taxon>Metakinetoplastina</taxon>
        <taxon>Eubodonida</taxon>
        <taxon>Bodonidae</taxon>
        <taxon>Bodo</taxon>
    </lineage>
</organism>
<dbReference type="PANTHER" id="PTHR12964:SF0">
    <property type="entry name" value="NADH DEHYDROGENASE [UBIQUINONE] 1 ALPHA SUBCOMPLEX SUBUNIT 6"/>
    <property type="match status" value="1"/>
</dbReference>
<dbReference type="InterPro" id="IPR008011">
    <property type="entry name" value="Complex1_LYR_dom"/>
</dbReference>
<evidence type="ECO:0000256" key="9">
    <source>
        <dbReference type="SAM" id="MobiDB-lite"/>
    </source>
</evidence>
<dbReference type="GO" id="GO:0005743">
    <property type="term" value="C:mitochondrial inner membrane"/>
    <property type="evidence" value="ECO:0007669"/>
    <property type="project" value="UniProtKB-SubCell"/>
</dbReference>
<keyword evidence="4" id="KW-0679">Respiratory chain</keyword>
<evidence type="ECO:0000256" key="1">
    <source>
        <dbReference type="ARBA" id="ARBA00004443"/>
    </source>
</evidence>
<name>A0A0S4KEU9_BODSA</name>